<evidence type="ECO:0000313" key="3">
    <source>
        <dbReference type="EMBL" id="TFY64467.1"/>
    </source>
</evidence>
<evidence type="ECO:0000256" key="1">
    <source>
        <dbReference type="SAM" id="MobiDB-lite"/>
    </source>
</evidence>
<evidence type="ECO:0000313" key="4">
    <source>
        <dbReference type="Proteomes" id="UP000298327"/>
    </source>
</evidence>
<dbReference type="OrthoDB" id="2755864at2759"/>
<feature type="compositionally biased region" description="Acidic residues" evidence="1">
    <location>
        <begin position="406"/>
        <end position="418"/>
    </location>
</feature>
<dbReference type="InterPro" id="IPR046520">
    <property type="entry name" value="DUF6697"/>
</dbReference>
<gene>
    <name evidence="3" type="ORF">EVG20_g5931</name>
</gene>
<keyword evidence="4" id="KW-1185">Reference proteome</keyword>
<feature type="region of interest" description="Disordered" evidence="1">
    <location>
        <begin position="375"/>
        <end position="418"/>
    </location>
</feature>
<proteinExistence type="predicted"/>
<dbReference type="Pfam" id="PF20411">
    <property type="entry name" value="DUF6697"/>
    <property type="match status" value="1"/>
</dbReference>
<organism evidence="3 4">
    <name type="scientific">Dentipellis fragilis</name>
    <dbReference type="NCBI Taxonomy" id="205917"/>
    <lineage>
        <taxon>Eukaryota</taxon>
        <taxon>Fungi</taxon>
        <taxon>Dikarya</taxon>
        <taxon>Basidiomycota</taxon>
        <taxon>Agaricomycotina</taxon>
        <taxon>Agaricomycetes</taxon>
        <taxon>Russulales</taxon>
        <taxon>Hericiaceae</taxon>
        <taxon>Dentipellis</taxon>
    </lineage>
</organism>
<feature type="region of interest" description="Disordered" evidence="1">
    <location>
        <begin position="65"/>
        <end position="144"/>
    </location>
</feature>
<dbReference type="EMBL" id="SEOQ01000372">
    <property type="protein sequence ID" value="TFY64467.1"/>
    <property type="molecule type" value="Genomic_DNA"/>
</dbReference>
<comment type="caution">
    <text evidence="3">The sequence shown here is derived from an EMBL/GenBank/DDBJ whole genome shotgun (WGS) entry which is preliminary data.</text>
</comment>
<evidence type="ECO:0000259" key="2">
    <source>
        <dbReference type="Pfam" id="PF20411"/>
    </source>
</evidence>
<feature type="compositionally biased region" description="Polar residues" evidence="1">
    <location>
        <begin position="105"/>
        <end position="122"/>
    </location>
</feature>
<feature type="compositionally biased region" description="Basic and acidic residues" evidence="1">
    <location>
        <begin position="74"/>
        <end position="85"/>
    </location>
</feature>
<dbReference type="AlphaFoldDB" id="A0A4Y9YRZ8"/>
<accession>A0A4Y9YRZ8</accession>
<protein>
    <recommendedName>
        <fullName evidence="2">DUF6697 domain-containing protein</fullName>
    </recommendedName>
</protein>
<dbReference type="Proteomes" id="UP000298327">
    <property type="component" value="Unassembled WGS sequence"/>
</dbReference>
<feature type="domain" description="DUF6697" evidence="2">
    <location>
        <begin position="187"/>
        <end position="360"/>
    </location>
</feature>
<name>A0A4Y9YRZ8_9AGAM</name>
<sequence>MSLVEQRRHLEKLLEIRKQQLELKDEEMQELTRYVSLLESRIPEPAAQVQNEKQGDERAAEVIEISDSDESDAEPAHAQHRDAPRKYPPRTARPRRQVYVEIPVTNCNKTTAKTRPNPSRHSAGNGVPSASLGDLSRPRPSKDSSLSIVLGRKVLREAFVFSLCLDIPAALRCIPTSKSFLRRHFHWRITTSERPSSDKNFLFLHEGSQALAPKQPGEAGFYLSMRPKDPAWPSVEKLFVASATHGLNYYLGQYKLMDLPNPRLSQKQWLALSHATQDKWIQRIVSSKVPFVQRMRVRIALRDSRREEPTEEEIDRALQITEREESMWHAIRRAFDTGKENLYAWGMQCVGYDIAFVELVRARMEMEDAVRAQRGDIDAGLEDPDAPSSSSGTNHKRKRPEHSLDGDSEDDSDYMPTH</sequence>
<reference evidence="3 4" key="1">
    <citation type="submission" date="2019-02" db="EMBL/GenBank/DDBJ databases">
        <title>Genome sequencing of the rare red list fungi Dentipellis fragilis.</title>
        <authorList>
            <person name="Buettner E."/>
            <person name="Kellner H."/>
        </authorList>
    </citation>
    <scope>NUCLEOTIDE SEQUENCE [LARGE SCALE GENOMIC DNA]</scope>
    <source>
        <strain evidence="3 4">DSM 105465</strain>
    </source>
</reference>